<feature type="compositionally biased region" description="Low complexity" evidence="1">
    <location>
        <begin position="42"/>
        <end position="67"/>
    </location>
</feature>
<dbReference type="Proteomes" id="UP000016922">
    <property type="component" value="Unassembled WGS sequence"/>
</dbReference>
<dbReference type="EMBL" id="KE145370">
    <property type="protein sequence ID" value="EPE27343.1"/>
    <property type="molecule type" value="Genomic_DNA"/>
</dbReference>
<dbReference type="KEGG" id="glz:GLAREA_03258"/>
<reference evidence="2 3" key="1">
    <citation type="journal article" date="2013" name="BMC Genomics">
        <title>Genomics-driven discovery of the pneumocandin biosynthetic gene cluster in the fungus Glarea lozoyensis.</title>
        <authorList>
            <person name="Chen L."/>
            <person name="Yue Q."/>
            <person name="Zhang X."/>
            <person name="Xiang M."/>
            <person name="Wang C."/>
            <person name="Li S."/>
            <person name="Che Y."/>
            <person name="Ortiz-Lopez F.J."/>
            <person name="Bills G.F."/>
            <person name="Liu X."/>
            <person name="An Z."/>
        </authorList>
    </citation>
    <scope>NUCLEOTIDE SEQUENCE [LARGE SCALE GENOMIC DNA]</scope>
    <source>
        <strain evidence="3">ATCC 20868 / MF5171</strain>
    </source>
</reference>
<evidence type="ECO:0000313" key="3">
    <source>
        <dbReference type="Proteomes" id="UP000016922"/>
    </source>
</evidence>
<feature type="region of interest" description="Disordered" evidence="1">
    <location>
        <begin position="101"/>
        <end position="127"/>
    </location>
</feature>
<evidence type="ECO:0000256" key="1">
    <source>
        <dbReference type="SAM" id="MobiDB-lite"/>
    </source>
</evidence>
<dbReference type="RefSeq" id="XP_008086533.1">
    <property type="nucleotide sequence ID" value="XM_008088342.1"/>
</dbReference>
<gene>
    <name evidence="2" type="ORF">GLAREA_03258</name>
</gene>
<dbReference type="GeneID" id="19462313"/>
<name>S3DLB6_GLAL2</name>
<accession>S3DLB6</accession>
<feature type="compositionally biased region" description="Polar residues" evidence="1">
    <location>
        <begin position="117"/>
        <end position="127"/>
    </location>
</feature>
<feature type="region of interest" description="Disordered" evidence="1">
    <location>
        <begin position="40"/>
        <end position="70"/>
    </location>
</feature>
<evidence type="ECO:0000313" key="2">
    <source>
        <dbReference type="EMBL" id="EPE27343.1"/>
    </source>
</evidence>
<dbReference type="AlphaFoldDB" id="S3DLB6"/>
<sequence>MSALNFENDCIYVWTSISRVTRDVRGERTSYVVTVGWRVLSPTNNQPTNPRPNLITSPMAPSSTTPPRVDSLGIIRRMPIPPLVPQTSAIAQGIARMRAEEAAEQARGNGREEVDRTSTLSSCSPGF</sequence>
<organism evidence="2 3">
    <name type="scientific">Glarea lozoyensis (strain ATCC 20868 / MF5171)</name>
    <dbReference type="NCBI Taxonomy" id="1116229"/>
    <lineage>
        <taxon>Eukaryota</taxon>
        <taxon>Fungi</taxon>
        <taxon>Dikarya</taxon>
        <taxon>Ascomycota</taxon>
        <taxon>Pezizomycotina</taxon>
        <taxon>Leotiomycetes</taxon>
        <taxon>Helotiales</taxon>
        <taxon>Helotiaceae</taxon>
        <taxon>Glarea</taxon>
    </lineage>
</organism>
<protein>
    <submittedName>
        <fullName evidence="2">Uncharacterized protein</fullName>
    </submittedName>
</protein>
<proteinExistence type="predicted"/>
<dbReference type="HOGENOM" id="CLU_1970780_0_0_1"/>
<keyword evidence="3" id="KW-1185">Reference proteome</keyword>